<evidence type="ECO:0000256" key="1">
    <source>
        <dbReference type="SAM" id="MobiDB-lite"/>
    </source>
</evidence>
<accession>A0A830HWY5</accession>
<evidence type="ECO:0000313" key="3">
    <source>
        <dbReference type="EMBL" id="GHP09981.1"/>
    </source>
</evidence>
<sequence>MARHQVFYEVNGVTEFPGFDNGGERTADRVCTASLEHFVQGTTPATTTPLSWHTPCAGLSVAVEDTRSRDSSPASTPRIGGAVAPCCTIVHRHRASLMSPENLGEVFSQVPCELDDDGRLPSPWNAKLLVMKLARGSRGSSDDENRLDSSRSSSIISPRMRQRKRDVRLRGMVDDAMERLERGETMATAAVQFVADAEMCSPRSDDASTVMPDVEAAARAHFSRVRVCLDYLASEARIARRAAERERRINAKLRREKRLIIAMALSSSKGNGAVKAIEAAASAAEPSEKTAPKLWESWEEAFWVGAATGAVIGTTAYWLLRRYSRQLRREFF</sequence>
<keyword evidence="2" id="KW-0812">Transmembrane</keyword>
<comment type="caution">
    <text evidence="3">The sequence shown here is derived from an EMBL/GenBank/DDBJ whole genome shotgun (WGS) entry which is preliminary data.</text>
</comment>
<name>A0A830HWY5_9CHLO</name>
<reference evidence="3" key="1">
    <citation type="submission" date="2020-10" db="EMBL/GenBank/DDBJ databases">
        <title>Unveiling of a novel bifunctional photoreceptor, Dualchrome1, isolated from a cosmopolitan green alga.</title>
        <authorList>
            <person name="Suzuki S."/>
            <person name="Kawachi M."/>
        </authorList>
    </citation>
    <scope>NUCLEOTIDE SEQUENCE</scope>
    <source>
        <strain evidence="3">NIES 2893</strain>
    </source>
</reference>
<feature type="compositionally biased region" description="Low complexity" evidence="1">
    <location>
        <begin position="150"/>
        <end position="159"/>
    </location>
</feature>
<protein>
    <submittedName>
        <fullName evidence="3">Uncharacterized protein</fullName>
    </submittedName>
</protein>
<organism evidence="3 4">
    <name type="scientific">Pycnococcus provasolii</name>
    <dbReference type="NCBI Taxonomy" id="41880"/>
    <lineage>
        <taxon>Eukaryota</taxon>
        <taxon>Viridiplantae</taxon>
        <taxon>Chlorophyta</taxon>
        <taxon>Pseudoscourfieldiophyceae</taxon>
        <taxon>Pseudoscourfieldiales</taxon>
        <taxon>Pycnococcaceae</taxon>
        <taxon>Pycnococcus</taxon>
    </lineage>
</organism>
<proteinExistence type="predicted"/>
<feature type="region of interest" description="Disordered" evidence="1">
    <location>
        <begin position="135"/>
        <end position="163"/>
    </location>
</feature>
<dbReference type="EMBL" id="BNJQ01000027">
    <property type="protein sequence ID" value="GHP09981.1"/>
    <property type="molecule type" value="Genomic_DNA"/>
</dbReference>
<feature type="compositionally biased region" description="Basic and acidic residues" evidence="1">
    <location>
        <begin position="140"/>
        <end position="149"/>
    </location>
</feature>
<evidence type="ECO:0000313" key="4">
    <source>
        <dbReference type="Proteomes" id="UP000660262"/>
    </source>
</evidence>
<keyword evidence="2" id="KW-1133">Transmembrane helix</keyword>
<dbReference type="AlphaFoldDB" id="A0A830HWY5"/>
<feature type="transmembrane region" description="Helical" evidence="2">
    <location>
        <begin position="301"/>
        <end position="320"/>
    </location>
</feature>
<evidence type="ECO:0000256" key="2">
    <source>
        <dbReference type="SAM" id="Phobius"/>
    </source>
</evidence>
<keyword evidence="4" id="KW-1185">Reference proteome</keyword>
<gene>
    <name evidence="3" type="ORF">PPROV_000871400</name>
</gene>
<keyword evidence="2" id="KW-0472">Membrane</keyword>
<dbReference type="Proteomes" id="UP000660262">
    <property type="component" value="Unassembled WGS sequence"/>
</dbReference>